<keyword evidence="1" id="KW-0812">Transmembrane</keyword>
<keyword evidence="1" id="KW-0472">Membrane</keyword>
<proteinExistence type="predicted"/>
<evidence type="ECO:0000259" key="2">
    <source>
        <dbReference type="Pfam" id="PF14363"/>
    </source>
</evidence>
<evidence type="ECO:0000256" key="1">
    <source>
        <dbReference type="SAM" id="Phobius"/>
    </source>
</evidence>
<dbReference type="Proteomes" id="UP001187192">
    <property type="component" value="Unassembled WGS sequence"/>
</dbReference>
<evidence type="ECO:0000313" key="5">
    <source>
        <dbReference type="Proteomes" id="UP001187192"/>
    </source>
</evidence>
<keyword evidence="1" id="KW-1133">Transmembrane helix</keyword>
<feature type="domain" description="AAA-type ATPase N-terminal" evidence="2">
    <location>
        <begin position="29"/>
        <end position="109"/>
    </location>
</feature>
<reference evidence="4" key="1">
    <citation type="submission" date="2023-07" db="EMBL/GenBank/DDBJ databases">
        <title>draft genome sequence of fig (Ficus carica).</title>
        <authorList>
            <person name="Takahashi T."/>
            <person name="Nishimura K."/>
        </authorList>
    </citation>
    <scope>NUCLEOTIDE SEQUENCE</scope>
</reference>
<evidence type="ECO:0000313" key="3">
    <source>
        <dbReference type="EMBL" id="GMN73201.1"/>
    </source>
</evidence>
<dbReference type="EMBL" id="BTGU01013215">
    <property type="protein sequence ID" value="GMN73428.1"/>
    <property type="molecule type" value="Genomic_DNA"/>
</dbReference>
<accession>A0AA88JE28</accession>
<dbReference type="EMBL" id="BTGU01013147">
    <property type="protein sequence ID" value="GMN73201.1"/>
    <property type="molecule type" value="Genomic_DNA"/>
</dbReference>
<protein>
    <recommendedName>
        <fullName evidence="2">AAA-type ATPase N-terminal domain-containing protein</fullName>
    </recommendedName>
</protein>
<keyword evidence="5" id="KW-1185">Reference proteome</keyword>
<sequence>MSTMGEMWTQVGSIMASLMFVYAMFQQYFPDDVWQFLMRHSNKAVCYFHPYIQITFPEYTGDVFSRSQVYTAIQNYLGAMSSTRAKRLKALDFKDSKSLVLSMDYDEEV</sequence>
<name>A0AA88JE28_FICCA</name>
<evidence type="ECO:0000313" key="4">
    <source>
        <dbReference type="EMBL" id="GMN73428.1"/>
    </source>
</evidence>
<dbReference type="InterPro" id="IPR025753">
    <property type="entry name" value="AAA_N_dom"/>
</dbReference>
<dbReference type="AlphaFoldDB" id="A0AA88JE28"/>
<feature type="non-terminal residue" evidence="4">
    <location>
        <position position="109"/>
    </location>
</feature>
<organism evidence="4 5">
    <name type="scientific">Ficus carica</name>
    <name type="common">Common fig</name>
    <dbReference type="NCBI Taxonomy" id="3494"/>
    <lineage>
        <taxon>Eukaryota</taxon>
        <taxon>Viridiplantae</taxon>
        <taxon>Streptophyta</taxon>
        <taxon>Embryophyta</taxon>
        <taxon>Tracheophyta</taxon>
        <taxon>Spermatophyta</taxon>
        <taxon>Magnoliopsida</taxon>
        <taxon>eudicotyledons</taxon>
        <taxon>Gunneridae</taxon>
        <taxon>Pentapetalae</taxon>
        <taxon>rosids</taxon>
        <taxon>fabids</taxon>
        <taxon>Rosales</taxon>
        <taxon>Moraceae</taxon>
        <taxon>Ficeae</taxon>
        <taxon>Ficus</taxon>
    </lineage>
</organism>
<comment type="caution">
    <text evidence="4">The sequence shown here is derived from an EMBL/GenBank/DDBJ whole genome shotgun (WGS) entry which is preliminary data.</text>
</comment>
<feature type="transmembrane region" description="Helical" evidence="1">
    <location>
        <begin position="7"/>
        <end position="25"/>
    </location>
</feature>
<dbReference type="Pfam" id="PF14363">
    <property type="entry name" value="AAA_assoc"/>
    <property type="match status" value="1"/>
</dbReference>
<gene>
    <name evidence="3" type="ORF">TIFTF001_053658</name>
    <name evidence="4" type="ORF">TIFTF001_053693</name>
</gene>